<evidence type="ECO:0000256" key="1">
    <source>
        <dbReference type="ARBA" id="ARBA00006620"/>
    </source>
</evidence>
<keyword evidence="6" id="KW-0694">RNA-binding</keyword>
<dbReference type="Pfam" id="PF07927">
    <property type="entry name" value="HicA_toxin"/>
    <property type="match status" value="1"/>
</dbReference>
<accession>A0A975F0A7</accession>
<dbReference type="EMBL" id="CP054257">
    <property type="protein sequence ID" value="QTQ11920.1"/>
    <property type="molecule type" value="Genomic_DNA"/>
</dbReference>
<gene>
    <name evidence="8" type="ORF">HRI96_06745</name>
</gene>
<dbReference type="Proteomes" id="UP000671995">
    <property type="component" value="Chromosome"/>
</dbReference>
<dbReference type="Gene3D" id="3.30.920.30">
    <property type="entry name" value="Hypothetical protein"/>
    <property type="match status" value="1"/>
</dbReference>
<evidence type="ECO:0000256" key="4">
    <source>
        <dbReference type="ARBA" id="ARBA00022759"/>
    </source>
</evidence>
<dbReference type="GO" id="GO:0016787">
    <property type="term" value="F:hydrolase activity"/>
    <property type="evidence" value="ECO:0007669"/>
    <property type="project" value="UniProtKB-KW"/>
</dbReference>
<keyword evidence="7" id="KW-0346">Stress response</keyword>
<evidence type="ECO:0000256" key="5">
    <source>
        <dbReference type="ARBA" id="ARBA00022801"/>
    </source>
</evidence>
<evidence type="ECO:0000256" key="3">
    <source>
        <dbReference type="ARBA" id="ARBA00022722"/>
    </source>
</evidence>
<keyword evidence="3" id="KW-0540">Nuclease</keyword>
<dbReference type="InterPro" id="IPR038570">
    <property type="entry name" value="HicA_sf"/>
</dbReference>
<evidence type="ECO:0000256" key="7">
    <source>
        <dbReference type="ARBA" id="ARBA00023016"/>
    </source>
</evidence>
<dbReference type="RefSeq" id="WP_210116634.1">
    <property type="nucleotide sequence ID" value="NZ_CP054257.1"/>
</dbReference>
<keyword evidence="2" id="KW-1277">Toxin-antitoxin system</keyword>
<dbReference type="AlphaFoldDB" id="A0A975F0A7"/>
<reference evidence="8" key="2">
    <citation type="journal article" date="2021" name="Microbiol. Resour. Announc.">
        <title>Complete Genome Sequences of Three Human Oral Treponema parvum Isolates.</title>
        <authorList>
            <person name="Zeng H."/>
            <person name="Watt R.M."/>
        </authorList>
    </citation>
    <scope>NUCLEOTIDE SEQUENCE</scope>
    <source>
        <strain evidence="8">ATCC 700773</strain>
    </source>
</reference>
<dbReference type="GO" id="GO:0003729">
    <property type="term" value="F:mRNA binding"/>
    <property type="evidence" value="ECO:0007669"/>
    <property type="project" value="InterPro"/>
</dbReference>
<dbReference type="SUPFAM" id="SSF54786">
    <property type="entry name" value="YcfA/nrd intein domain"/>
    <property type="match status" value="1"/>
</dbReference>
<sequence length="61" mass="6854">MKDKDLLKLLLKDGWEMVAVKGGHHKITKNGKIEIIPVHGKDIKKGLLAAILKRTKLEVDK</sequence>
<evidence type="ECO:0000256" key="2">
    <source>
        <dbReference type="ARBA" id="ARBA00022649"/>
    </source>
</evidence>
<reference evidence="8" key="1">
    <citation type="submission" date="2020-05" db="EMBL/GenBank/DDBJ databases">
        <authorList>
            <person name="Zeng H."/>
            <person name="Chan Y.K."/>
            <person name="Watt R.M."/>
        </authorList>
    </citation>
    <scope>NUCLEOTIDE SEQUENCE</scope>
    <source>
        <strain evidence="8">ATCC 700773</strain>
    </source>
</reference>
<keyword evidence="4" id="KW-0255">Endonuclease</keyword>
<evidence type="ECO:0000256" key="6">
    <source>
        <dbReference type="ARBA" id="ARBA00022884"/>
    </source>
</evidence>
<evidence type="ECO:0000313" key="9">
    <source>
        <dbReference type="Proteomes" id="UP000671995"/>
    </source>
</evidence>
<comment type="similarity">
    <text evidence="1">Belongs to the HicA mRNA interferase family.</text>
</comment>
<evidence type="ECO:0000313" key="8">
    <source>
        <dbReference type="EMBL" id="QTQ11920.1"/>
    </source>
</evidence>
<protein>
    <submittedName>
        <fullName evidence="8">Type II toxin-antitoxin system HicA family toxin</fullName>
    </submittedName>
</protein>
<dbReference type="InterPro" id="IPR012933">
    <property type="entry name" value="HicA_mRNA_interferase"/>
</dbReference>
<name>A0A975F0A7_9SPIR</name>
<organism evidence="8 9">
    <name type="scientific">Treponema parvum</name>
    <dbReference type="NCBI Taxonomy" id="138851"/>
    <lineage>
        <taxon>Bacteria</taxon>
        <taxon>Pseudomonadati</taxon>
        <taxon>Spirochaetota</taxon>
        <taxon>Spirochaetia</taxon>
        <taxon>Spirochaetales</taxon>
        <taxon>Treponemataceae</taxon>
        <taxon>Treponema</taxon>
    </lineage>
</organism>
<proteinExistence type="inferred from homology"/>
<keyword evidence="5" id="KW-0378">Hydrolase</keyword>
<dbReference type="GO" id="GO:0004519">
    <property type="term" value="F:endonuclease activity"/>
    <property type="evidence" value="ECO:0007669"/>
    <property type="project" value="UniProtKB-KW"/>
</dbReference>